<gene>
    <name evidence="2" type="ORF">EHS24_009352</name>
</gene>
<accession>A0A427XLG1</accession>
<dbReference type="AlphaFoldDB" id="A0A427XLG1"/>
<name>A0A427XLG1_9TREE</name>
<proteinExistence type="predicted"/>
<protein>
    <submittedName>
        <fullName evidence="2">Uncharacterized protein</fullName>
    </submittedName>
</protein>
<reference evidence="2 3" key="1">
    <citation type="submission" date="2018-11" db="EMBL/GenBank/DDBJ databases">
        <title>Genome sequence of Apiotrichum porosum DSM 27194.</title>
        <authorList>
            <person name="Aliyu H."/>
            <person name="Gorte O."/>
            <person name="Ochsenreither K."/>
        </authorList>
    </citation>
    <scope>NUCLEOTIDE SEQUENCE [LARGE SCALE GENOMIC DNA]</scope>
    <source>
        <strain evidence="2 3">DSM 27194</strain>
    </source>
</reference>
<evidence type="ECO:0000313" key="3">
    <source>
        <dbReference type="Proteomes" id="UP000279236"/>
    </source>
</evidence>
<feature type="region of interest" description="Disordered" evidence="1">
    <location>
        <begin position="1121"/>
        <end position="1145"/>
    </location>
</feature>
<feature type="compositionally biased region" description="Polar residues" evidence="1">
    <location>
        <begin position="1"/>
        <end position="11"/>
    </location>
</feature>
<feature type="region of interest" description="Disordered" evidence="1">
    <location>
        <begin position="1"/>
        <end position="22"/>
    </location>
</feature>
<feature type="compositionally biased region" description="Pro residues" evidence="1">
    <location>
        <begin position="12"/>
        <end position="21"/>
    </location>
</feature>
<dbReference type="Proteomes" id="UP000279236">
    <property type="component" value="Unassembled WGS sequence"/>
</dbReference>
<dbReference type="GeneID" id="39593895"/>
<comment type="caution">
    <text evidence="2">The sequence shown here is derived from an EMBL/GenBank/DDBJ whole genome shotgun (WGS) entry which is preliminary data.</text>
</comment>
<organism evidence="2 3">
    <name type="scientific">Apiotrichum porosum</name>
    <dbReference type="NCBI Taxonomy" id="105984"/>
    <lineage>
        <taxon>Eukaryota</taxon>
        <taxon>Fungi</taxon>
        <taxon>Dikarya</taxon>
        <taxon>Basidiomycota</taxon>
        <taxon>Agaricomycotina</taxon>
        <taxon>Tremellomycetes</taxon>
        <taxon>Trichosporonales</taxon>
        <taxon>Trichosporonaceae</taxon>
        <taxon>Apiotrichum</taxon>
    </lineage>
</organism>
<keyword evidence="3" id="KW-1185">Reference proteome</keyword>
<evidence type="ECO:0000256" key="1">
    <source>
        <dbReference type="SAM" id="MobiDB-lite"/>
    </source>
</evidence>
<dbReference type="RefSeq" id="XP_028474809.1">
    <property type="nucleotide sequence ID" value="XM_028624641.1"/>
</dbReference>
<evidence type="ECO:0000313" key="2">
    <source>
        <dbReference type="EMBL" id="RSH79700.1"/>
    </source>
</evidence>
<sequence>MDRSVTSAIPTPQSPLPPPVAEAPSAQLGAHLLFPSPAGPSLRPHPAELPDVSITLPHHRLRLPPVLGEELDFRQASTREVRDHCLKAILLSSKTERHASLVQLIDFDRERNQECAISLDGASSLVLIADDMLNIGSRGLLFDPSRLRTNWYHVELNSAQTATGKRKWVEDDSNSPPSFELYLRVWTFATASQLVGLVMAYMEIHGDELWGSEMIAECVALEDVQGPVRISYAGITSRSAAIRHKDDSDAARGRVGKFTSSEVLSLFLAQIPEAAAPALEIYAYKLPPGTSTLPLVGQQPVQDLERALIAVSSPSLNAARGGVHHLLASSASPSPFLLDHLTTEHSGLPELAKQLSDAISSALRVFRENGDNVPSDVAVAAIVEDGTAIAAVVHTSDVCVVPSMVLTSDIPEYAHQATSADVSFHGACTGPGPHALATARALTMGVRIDDGGRERWFGPRVDLWQHTTKQLGQPWRHLAFLARYITTLRPVLVRAYSSDVTRYIFNSALTDIFAVNKEKDDVVLERATLAFLSPDFKGSLEDVAAVISPEYMHTTHLPQTTKFIDKVGIPVVVQVGPKSENFWVICVCNIDAGAIKYNPAAERQKKELLLAVEMVSRVAEEVVIAQIKKCGPPPKANNLEWIMSTFEAMKLALEQGGTKQRLDTAARRYRELVGVLTSLSTVKTNSERMDHEDDEAWAETLASRSARMSQLRTLANGKLLSGQGEPYTSERDEQVDEILEMIGHARATGMDAHIPHGLPIFARHTDAEAREWLRSRPMGYNFSLAAQASNNHPTLGQSAEFLNDYALARFGESNDARRAKAWRFAVDENGQRLEHAATSRSLLLLFCPTCSSSAVVTVENGEHHCPMTTPPFERVHKDTLQAKRVIFGHDAYEAALKCQQIAPDVDLAPHGLAWVSAASVLQAAPSTIPKDFIAKLLSPATKEDNILVHTSTTEWQTVAAAMSRLLGHWNSPMDSHLPDHDNVSFFKNQTLKSILKLLLKDKPIYLMRCADCDYYNLRANTDQHTCPPNTATPRPYLKRSGIPAYCFDELPHTVKSLVVYSYCRAMETGDKECGLTVHSGGRFARETLDMDYVHGAEHDIDFCLDQRDHYQRPLPLNGSNAWWGGLTQTRSPDRPERSEQPPATTTNAIMTDSQAAAQTRRRSVYLDTQIGAHPPQRAATFTATNPYPPTLHTTVLAFHTVNRPRSRHESVAQKQGYKMNTNVAMWRSG</sequence>
<dbReference type="EMBL" id="RSCE01000009">
    <property type="protein sequence ID" value="RSH79700.1"/>
    <property type="molecule type" value="Genomic_DNA"/>
</dbReference>